<evidence type="ECO:0000313" key="4">
    <source>
        <dbReference type="EMBL" id="KRG83889.1"/>
    </source>
</evidence>
<dbReference type="EMBL" id="LDJP01000062">
    <property type="protein sequence ID" value="KRG83889.1"/>
    <property type="molecule type" value="Genomic_DNA"/>
</dbReference>
<dbReference type="PATRIC" id="fig|659018.3.peg.2254"/>
<evidence type="ECO:0000313" key="5">
    <source>
        <dbReference type="Proteomes" id="UP000050940"/>
    </source>
</evidence>
<comment type="caution">
    <text evidence="4">The sequence shown here is derived from an EMBL/GenBank/DDBJ whole genome shotgun (WGS) entry which is preliminary data.</text>
</comment>
<reference evidence="4 5" key="1">
    <citation type="submission" date="2015-05" db="EMBL/GenBank/DDBJ databases">
        <title>Genome sequencing and analysis of members of genus Stenotrophomonas.</title>
        <authorList>
            <person name="Patil P.P."/>
            <person name="Midha S."/>
            <person name="Patil P.B."/>
        </authorList>
    </citation>
    <scope>NUCLEOTIDE SEQUENCE [LARGE SCALE GENOMIC DNA]</scope>
    <source>
        <strain evidence="4 5">JCM 16244</strain>
    </source>
</reference>
<feature type="compositionally biased region" description="Basic and acidic residues" evidence="1">
    <location>
        <begin position="93"/>
        <end position="105"/>
    </location>
</feature>
<feature type="compositionally biased region" description="Basic and acidic residues" evidence="1">
    <location>
        <begin position="38"/>
        <end position="52"/>
    </location>
</feature>
<evidence type="ECO:0000256" key="2">
    <source>
        <dbReference type="SAM" id="SignalP"/>
    </source>
</evidence>
<evidence type="ECO:0000259" key="3">
    <source>
        <dbReference type="Pfam" id="PF13511"/>
    </source>
</evidence>
<dbReference type="Pfam" id="PF13511">
    <property type="entry name" value="DUF4124"/>
    <property type="match status" value="1"/>
</dbReference>
<protein>
    <submittedName>
        <fullName evidence="4">Membrane protein</fullName>
    </submittedName>
</protein>
<dbReference type="InterPro" id="IPR025392">
    <property type="entry name" value="DUF4124"/>
</dbReference>
<dbReference type="OrthoDB" id="7068596at2"/>
<proteinExistence type="predicted"/>
<dbReference type="STRING" id="659018.ABB34_10760"/>
<dbReference type="RefSeq" id="WP_057641321.1">
    <property type="nucleotide sequence ID" value="NZ_LDJP01000062.1"/>
</dbReference>
<accession>A0A0R0E0G9</accession>
<name>A0A0R0E0G9_9GAMM</name>
<keyword evidence="5" id="KW-1185">Reference proteome</keyword>
<feature type="domain" description="DUF4124" evidence="3">
    <location>
        <begin position="10"/>
        <end position="64"/>
    </location>
</feature>
<dbReference type="AlphaFoldDB" id="A0A0R0E0G9"/>
<organism evidence="4 5">
    <name type="scientific">Stenotrophomonas daejeonensis</name>
    <dbReference type="NCBI Taxonomy" id="659018"/>
    <lineage>
        <taxon>Bacteria</taxon>
        <taxon>Pseudomonadati</taxon>
        <taxon>Pseudomonadota</taxon>
        <taxon>Gammaproteobacteria</taxon>
        <taxon>Lysobacterales</taxon>
        <taxon>Lysobacteraceae</taxon>
        <taxon>Stenotrophomonas</taxon>
    </lineage>
</organism>
<dbReference type="Proteomes" id="UP000050940">
    <property type="component" value="Unassembled WGS sequence"/>
</dbReference>
<keyword evidence="2" id="KW-0732">Signal</keyword>
<feature type="signal peptide" evidence="2">
    <location>
        <begin position="1"/>
        <end position="20"/>
    </location>
</feature>
<feature type="region of interest" description="Disordered" evidence="1">
    <location>
        <begin position="29"/>
        <end position="107"/>
    </location>
</feature>
<gene>
    <name evidence="4" type="ORF">ABB34_10760</name>
</gene>
<feature type="chain" id="PRO_5006396563" evidence="2">
    <location>
        <begin position="21"/>
        <end position="122"/>
    </location>
</feature>
<sequence>MRALPSLCCLLLLTSATAVAGPLYKWKDANGVTQYSERPPEGQKYETRRITDNGDPVAEAEPAKAEASPQCTSARDNLKLLAGSGPVMQDTDGDGKPDAELDEAQRAAQKQLAEAAAAVYCK</sequence>
<evidence type="ECO:0000256" key="1">
    <source>
        <dbReference type="SAM" id="MobiDB-lite"/>
    </source>
</evidence>